<reference evidence="3" key="1">
    <citation type="journal article" date="2019" name="Int. J. Syst. Evol. Microbiol.">
        <title>The Global Catalogue of Microorganisms (GCM) 10K type strain sequencing project: providing services to taxonomists for standard genome sequencing and annotation.</title>
        <authorList>
            <consortium name="The Broad Institute Genomics Platform"/>
            <consortium name="The Broad Institute Genome Sequencing Center for Infectious Disease"/>
            <person name="Wu L."/>
            <person name="Ma J."/>
        </authorList>
    </citation>
    <scope>NUCLEOTIDE SEQUENCE [LARGE SCALE GENOMIC DNA]</scope>
    <source>
        <strain evidence="3">CGMCC 4.7466</strain>
    </source>
</reference>
<evidence type="ECO:0000313" key="3">
    <source>
        <dbReference type="Proteomes" id="UP001595818"/>
    </source>
</evidence>
<evidence type="ECO:0000313" key="2">
    <source>
        <dbReference type="EMBL" id="MFC4870694.1"/>
    </source>
</evidence>
<dbReference type="EMBL" id="JBHSJJ010000002">
    <property type="protein sequence ID" value="MFC4870694.1"/>
    <property type="molecule type" value="Genomic_DNA"/>
</dbReference>
<accession>A0ABV9SWG8</accession>
<comment type="caution">
    <text evidence="2">The sequence shown here is derived from an EMBL/GenBank/DDBJ whole genome shotgun (WGS) entry which is preliminary data.</text>
</comment>
<organism evidence="2 3">
    <name type="scientific">Negadavirga shengliensis</name>
    <dbReference type="NCBI Taxonomy" id="1389218"/>
    <lineage>
        <taxon>Bacteria</taxon>
        <taxon>Pseudomonadati</taxon>
        <taxon>Bacteroidota</taxon>
        <taxon>Cytophagia</taxon>
        <taxon>Cytophagales</taxon>
        <taxon>Cyclobacteriaceae</taxon>
        <taxon>Negadavirga</taxon>
    </lineage>
</organism>
<dbReference type="InterPro" id="IPR025857">
    <property type="entry name" value="MacB_PCD"/>
</dbReference>
<sequence>MAIGMAACFLILQYVRFERSYDRFHENADRIYRVILERDQDLSAANHPGVGPALKADFPEVEEYARMAHQSIHLGDNVAVSYEDEQGNIKMFNEDRVYNVDPSFLTLFSFPFVYGDTENALSDASLIVISESISRKFFGSENPMGKTLHLLGRFPFTVNGVFQDVPENSHIQFDILIASWAYRNEGDYNKEGSWKWPEFYTYVKLDPLADPQQLEAKFPEFMQKYLGERMKEMNNEERLHLQGISIPGQQTQ</sequence>
<protein>
    <submittedName>
        <fullName evidence="2">ABC transporter permease</fullName>
    </submittedName>
</protein>
<keyword evidence="3" id="KW-1185">Reference proteome</keyword>
<proteinExistence type="predicted"/>
<dbReference type="Pfam" id="PF12704">
    <property type="entry name" value="MacB_PCD"/>
    <property type="match status" value="1"/>
</dbReference>
<gene>
    <name evidence="2" type="ORF">ACFPFU_03280</name>
</gene>
<dbReference type="RefSeq" id="WP_377061479.1">
    <property type="nucleotide sequence ID" value="NZ_JBHSJJ010000002.1"/>
</dbReference>
<feature type="domain" description="MacB-like periplasmic core" evidence="1">
    <location>
        <begin position="1"/>
        <end position="218"/>
    </location>
</feature>
<dbReference type="Proteomes" id="UP001595818">
    <property type="component" value="Unassembled WGS sequence"/>
</dbReference>
<name>A0ABV9SWG8_9BACT</name>
<evidence type="ECO:0000259" key="1">
    <source>
        <dbReference type="Pfam" id="PF12704"/>
    </source>
</evidence>